<dbReference type="Proteomes" id="UP001196301">
    <property type="component" value="Unassembled WGS sequence"/>
</dbReference>
<organism evidence="4 5">
    <name type="scientific">Intestinibacter bartlettii</name>
    <dbReference type="NCBI Taxonomy" id="261299"/>
    <lineage>
        <taxon>Bacteria</taxon>
        <taxon>Bacillati</taxon>
        <taxon>Bacillota</taxon>
        <taxon>Clostridia</taxon>
        <taxon>Peptostreptococcales</taxon>
        <taxon>Peptostreptococcaceae</taxon>
        <taxon>Intestinibacter</taxon>
    </lineage>
</organism>
<name>A0ABS6DY00_9FIRM</name>
<dbReference type="RefSeq" id="WP_216570323.1">
    <property type="nucleotide sequence ID" value="NZ_JAHLOQ010000027.1"/>
</dbReference>
<keyword evidence="2" id="KW-0479">Metal-binding</keyword>
<dbReference type="PANTHER" id="PTHR42796:SF4">
    <property type="entry name" value="FUMARYLACETOACETATE HYDROLASE DOMAIN-CONTAINING PROTEIN 2A"/>
    <property type="match status" value="1"/>
</dbReference>
<keyword evidence="4" id="KW-0378">Hydrolase</keyword>
<dbReference type="GO" id="GO:0016787">
    <property type="term" value="F:hydrolase activity"/>
    <property type="evidence" value="ECO:0007669"/>
    <property type="project" value="UniProtKB-KW"/>
</dbReference>
<dbReference type="InterPro" id="IPR011234">
    <property type="entry name" value="Fumarylacetoacetase-like_C"/>
</dbReference>
<dbReference type="PANTHER" id="PTHR42796">
    <property type="entry name" value="FUMARYLACETOACETATE HYDROLASE DOMAIN-CONTAINING PROTEIN 2A-RELATED"/>
    <property type="match status" value="1"/>
</dbReference>
<evidence type="ECO:0000259" key="3">
    <source>
        <dbReference type="Pfam" id="PF01557"/>
    </source>
</evidence>
<dbReference type="Pfam" id="PF01557">
    <property type="entry name" value="FAA_hydrolase"/>
    <property type="match status" value="1"/>
</dbReference>
<dbReference type="EMBL" id="JAHLOQ010000027">
    <property type="protein sequence ID" value="MBU5336712.1"/>
    <property type="molecule type" value="Genomic_DNA"/>
</dbReference>
<evidence type="ECO:0000313" key="5">
    <source>
        <dbReference type="Proteomes" id="UP001196301"/>
    </source>
</evidence>
<gene>
    <name evidence="4" type="ORF">KQI20_09705</name>
</gene>
<accession>A0ABS6DY00</accession>
<keyword evidence="5" id="KW-1185">Reference proteome</keyword>
<comment type="caution">
    <text evidence="4">The sequence shown here is derived from an EMBL/GenBank/DDBJ whole genome shotgun (WGS) entry which is preliminary data.</text>
</comment>
<dbReference type="InterPro" id="IPR051121">
    <property type="entry name" value="FAH"/>
</dbReference>
<evidence type="ECO:0000256" key="2">
    <source>
        <dbReference type="ARBA" id="ARBA00022723"/>
    </source>
</evidence>
<reference evidence="4 5" key="1">
    <citation type="submission" date="2021-06" db="EMBL/GenBank/DDBJ databases">
        <authorList>
            <person name="Sun Q."/>
            <person name="Li D."/>
        </authorList>
    </citation>
    <scope>NUCLEOTIDE SEQUENCE [LARGE SCALE GENOMIC DNA]</scope>
    <source>
        <strain evidence="4 5">N19</strain>
    </source>
</reference>
<evidence type="ECO:0000256" key="1">
    <source>
        <dbReference type="ARBA" id="ARBA00010211"/>
    </source>
</evidence>
<protein>
    <submittedName>
        <fullName evidence="4">Fumarylacetoacetate hydrolase family protein</fullName>
    </submittedName>
</protein>
<feature type="domain" description="Fumarylacetoacetase-like C-terminal" evidence="3">
    <location>
        <begin position="88"/>
        <end position="298"/>
    </location>
</feature>
<proteinExistence type="inferred from homology"/>
<evidence type="ECO:0000313" key="4">
    <source>
        <dbReference type="EMBL" id="MBU5336712.1"/>
    </source>
</evidence>
<comment type="similarity">
    <text evidence="1">Belongs to the FAH family.</text>
</comment>
<sequence>MRFVTYLLEDNIERLGIVNSNMDGVYNLKSIKSLQNAYIDMNDFIANVTENDLKTLQQRDYEGDESIKIDYIKDIKLCSPIVNPIKDILCLGLNYKDHVEETNRSFNANYELPKYPIYFSKRVNKAIGTNDKITNYQGVSNELDYEVELAVIIGKEGINIKKEDAYDYVFGYTIMNDVSARDLQQRHGGQWFRGKSIDTFTPLGPCIVYKDEIKPPVNLNVLSKVNGEVRQLSNTKHFIFDIPTIISDLSAGMTLKPGDIIATGTPSGVGMGFKPPKYLKSGDKVECTIEKIGTLVNIID</sequence>